<gene>
    <name evidence="7" type="ORF">GPECTOR_5g52</name>
</gene>
<comment type="caution">
    <text evidence="7">The sequence shown here is derived from an EMBL/GenBank/DDBJ whole genome shotgun (WGS) entry which is preliminary data.</text>
</comment>
<comment type="similarity">
    <text evidence="2 6">Belongs to the peroxisomal membrane protein PXMP2/4 family.</text>
</comment>
<sequence>MPALRRAINLLKAPFVRLGTSYNDIAQKYPMSTGVVTTVIKTSAADLFAQKVVERREEVDWRRHGMFISFGFGYLGCWQYYLYNNLFVRWCKPITALVGHMGSAPVKTFIDQCIHHPLLYFPCFYTLKGLVEGRPIAQSMADYREHLWDNCKALWMIWVPAQMVNFTVVPLHLRIPFVAGVSFAWTVVISCMRGALDTSHPPTEEDTSIMMESAAANTPTTPHAAASGGAAPAAATASLSLPPLMGPATASAEAPDGGAGAAAPAPVGLQQLVVAGDSTDGPSAPLLLR</sequence>
<keyword evidence="3" id="KW-0812">Transmembrane</keyword>
<dbReference type="GO" id="GO:0005737">
    <property type="term" value="C:cytoplasm"/>
    <property type="evidence" value="ECO:0007669"/>
    <property type="project" value="TreeGrafter"/>
</dbReference>
<evidence type="ECO:0000313" key="7">
    <source>
        <dbReference type="EMBL" id="KXZ54396.1"/>
    </source>
</evidence>
<dbReference type="EMBL" id="LSYV01000006">
    <property type="protein sequence ID" value="KXZ54396.1"/>
    <property type="molecule type" value="Genomic_DNA"/>
</dbReference>
<keyword evidence="4" id="KW-1133">Transmembrane helix</keyword>
<keyword evidence="5" id="KW-0472">Membrane</keyword>
<dbReference type="Pfam" id="PF04117">
    <property type="entry name" value="Mpv17_PMP22"/>
    <property type="match status" value="1"/>
</dbReference>
<comment type="subcellular location">
    <subcellularLocation>
        <location evidence="1">Membrane</location>
        <topology evidence="1">Multi-pass membrane protein</topology>
    </subcellularLocation>
</comment>
<dbReference type="STRING" id="33097.A0A150GWW8"/>
<protein>
    <submittedName>
        <fullName evidence="7">Uncharacterized protein</fullName>
    </submittedName>
</protein>
<organism evidence="7 8">
    <name type="scientific">Gonium pectorale</name>
    <name type="common">Green alga</name>
    <dbReference type="NCBI Taxonomy" id="33097"/>
    <lineage>
        <taxon>Eukaryota</taxon>
        <taxon>Viridiplantae</taxon>
        <taxon>Chlorophyta</taxon>
        <taxon>core chlorophytes</taxon>
        <taxon>Chlorophyceae</taxon>
        <taxon>CS clade</taxon>
        <taxon>Chlamydomonadales</taxon>
        <taxon>Volvocaceae</taxon>
        <taxon>Gonium</taxon>
    </lineage>
</organism>
<evidence type="ECO:0000256" key="6">
    <source>
        <dbReference type="RuleBase" id="RU363053"/>
    </source>
</evidence>
<evidence type="ECO:0000256" key="1">
    <source>
        <dbReference type="ARBA" id="ARBA00004141"/>
    </source>
</evidence>
<evidence type="ECO:0000256" key="2">
    <source>
        <dbReference type="ARBA" id="ARBA00006824"/>
    </source>
</evidence>
<keyword evidence="8" id="KW-1185">Reference proteome</keyword>
<dbReference type="GO" id="GO:0016020">
    <property type="term" value="C:membrane"/>
    <property type="evidence" value="ECO:0007669"/>
    <property type="project" value="UniProtKB-SubCell"/>
</dbReference>
<dbReference type="AlphaFoldDB" id="A0A150GWW8"/>
<dbReference type="PANTHER" id="PTHR11266">
    <property type="entry name" value="PEROXISOMAL MEMBRANE PROTEIN 2, PXMP2 MPV17"/>
    <property type="match status" value="1"/>
</dbReference>
<dbReference type="Proteomes" id="UP000075714">
    <property type="component" value="Unassembled WGS sequence"/>
</dbReference>
<evidence type="ECO:0000256" key="4">
    <source>
        <dbReference type="ARBA" id="ARBA00022989"/>
    </source>
</evidence>
<evidence type="ECO:0000256" key="3">
    <source>
        <dbReference type="ARBA" id="ARBA00022692"/>
    </source>
</evidence>
<proteinExistence type="inferred from homology"/>
<dbReference type="InterPro" id="IPR007248">
    <property type="entry name" value="Mpv17_PMP22"/>
</dbReference>
<evidence type="ECO:0000256" key="5">
    <source>
        <dbReference type="ARBA" id="ARBA00023136"/>
    </source>
</evidence>
<reference evidence="8" key="1">
    <citation type="journal article" date="2016" name="Nat. Commun.">
        <title>The Gonium pectorale genome demonstrates co-option of cell cycle regulation during the evolution of multicellularity.</title>
        <authorList>
            <person name="Hanschen E.R."/>
            <person name="Marriage T.N."/>
            <person name="Ferris P.J."/>
            <person name="Hamaji T."/>
            <person name="Toyoda A."/>
            <person name="Fujiyama A."/>
            <person name="Neme R."/>
            <person name="Noguchi H."/>
            <person name="Minakuchi Y."/>
            <person name="Suzuki M."/>
            <person name="Kawai-Toyooka H."/>
            <person name="Smith D.R."/>
            <person name="Sparks H."/>
            <person name="Anderson J."/>
            <person name="Bakaric R."/>
            <person name="Luria V."/>
            <person name="Karger A."/>
            <person name="Kirschner M.W."/>
            <person name="Durand P.M."/>
            <person name="Michod R.E."/>
            <person name="Nozaki H."/>
            <person name="Olson B.J."/>
        </authorList>
    </citation>
    <scope>NUCLEOTIDE SEQUENCE [LARGE SCALE GENOMIC DNA]</scope>
    <source>
        <strain evidence="8">NIES-2863</strain>
    </source>
</reference>
<dbReference type="PANTHER" id="PTHR11266:SF21">
    <property type="entry name" value="ACT DOMAIN-CONTAINING PROTEIN"/>
    <property type="match status" value="1"/>
</dbReference>
<dbReference type="OrthoDB" id="5345392at2759"/>
<name>A0A150GWW8_GONPE</name>
<accession>A0A150GWW8</accession>
<evidence type="ECO:0000313" key="8">
    <source>
        <dbReference type="Proteomes" id="UP000075714"/>
    </source>
</evidence>